<dbReference type="AlphaFoldDB" id="A0ABD3E137"/>
<sequence>MASANDNNNMAIEVYQPSQVGRLTPPTLQSPPTLIPLTPPTQPPPFPTTIMPILRLVGNGDGRFDPHEDCDIPTDGVYRKLIDPENIFSKKEQGDEWETFPWGAYTFQILMIRMKNAKVKPQDNYHIYGFSHAFMHFIVEAVPGLADIITSKPKHKCVQPRLLKRLFKKKPLADYLIFLHQQDIQCYEKLEPTKQKLIDYTWWHHVDDDVRSSVKYIHRESKFLVNAKETPLKRTREQSPVPARGHGYSTRSPDNSVPAEEVRPQKRARTTKRPNVDSSELLTRGYWRGASRKSDDLRSEMREIEERESRKSDDLKSEIEKLKKRWRSCSGITIICRLKKIIWRLNHLLLQDKHQQKTPPPPAEQDDLYVPFDGNFIDEIEAFADKDDFVRCRGVGEPESTPIRRIPVTIGKYLTPIKVSRRVVKKHQAKTPLLIIRRANRPPKDSDAMTYIIDWTSKHMSAYIAYLESDSEEARDIGTGMLQYEKATYFKKVEDPNSWMDIQMIDAYLRILHLSHEFSGSISESIYHENKASLILSADKGQMEKLNPEDASVQILESWAPLVPITAVDKIYVVWYFAEHIYPLVIDLVKCEVWIINSLSNNTTEAKRVTRYDGTLCLRHILPAILQLSGFYDERKDLKPVNREWDLRFADKEQCFFQTDVMRTIFVQDDGGFDK</sequence>
<keyword evidence="3" id="KW-1185">Reference proteome</keyword>
<dbReference type="PANTHER" id="PTHR48449">
    <property type="entry name" value="DUF1985 DOMAIN-CONTAINING PROTEIN"/>
    <property type="match status" value="1"/>
</dbReference>
<dbReference type="Proteomes" id="UP001632038">
    <property type="component" value="Unassembled WGS sequence"/>
</dbReference>
<feature type="region of interest" description="Disordered" evidence="1">
    <location>
        <begin position="228"/>
        <end position="276"/>
    </location>
</feature>
<comment type="caution">
    <text evidence="2">The sequence shown here is derived from an EMBL/GenBank/DDBJ whole genome shotgun (WGS) entry which is preliminary data.</text>
</comment>
<organism evidence="2 3">
    <name type="scientific">Castilleja foliolosa</name>
    <dbReference type="NCBI Taxonomy" id="1961234"/>
    <lineage>
        <taxon>Eukaryota</taxon>
        <taxon>Viridiplantae</taxon>
        <taxon>Streptophyta</taxon>
        <taxon>Embryophyta</taxon>
        <taxon>Tracheophyta</taxon>
        <taxon>Spermatophyta</taxon>
        <taxon>Magnoliopsida</taxon>
        <taxon>eudicotyledons</taxon>
        <taxon>Gunneridae</taxon>
        <taxon>Pentapetalae</taxon>
        <taxon>asterids</taxon>
        <taxon>lamiids</taxon>
        <taxon>Lamiales</taxon>
        <taxon>Orobanchaceae</taxon>
        <taxon>Pedicularideae</taxon>
        <taxon>Castillejinae</taxon>
        <taxon>Castilleja</taxon>
    </lineage>
</organism>
<reference evidence="3" key="1">
    <citation type="journal article" date="2024" name="IScience">
        <title>Strigolactones Initiate the Formation of Haustorium-like Structures in Castilleja.</title>
        <authorList>
            <person name="Buerger M."/>
            <person name="Peterson D."/>
            <person name="Chory J."/>
        </authorList>
    </citation>
    <scope>NUCLEOTIDE SEQUENCE [LARGE SCALE GENOMIC DNA]</scope>
</reference>
<gene>
    <name evidence="2" type="ORF">CASFOL_009363</name>
</gene>
<dbReference type="PANTHER" id="PTHR48449:SF1">
    <property type="entry name" value="DUF1985 DOMAIN-CONTAINING PROTEIN"/>
    <property type="match status" value="1"/>
</dbReference>
<dbReference type="EMBL" id="JAVIJP010000011">
    <property type="protein sequence ID" value="KAL3646819.1"/>
    <property type="molecule type" value="Genomic_DNA"/>
</dbReference>
<evidence type="ECO:0000256" key="1">
    <source>
        <dbReference type="SAM" id="MobiDB-lite"/>
    </source>
</evidence>
<evidence type="ECO:0000313" key="3">
    <source>
        <dbReference type="Proteomes" id="UP001632038"/>
    </source>
</evidence>
<name>A0ABD3E137_9LAMI</name>
<proteinExistence type="predicted"/>
<dbReference type="Gene3D" id="3.40.395.10">
    <property type="entry name" value="Adenoviral Proteinase, Chain A"/>
    <property type="match status" value="1"/>
</dbReference>
<protein>
    <submittedName>
        <fullName evidence="2">Uncharacterized protein</fullName>
    </submittedName>
</protein>
<evidence type="ECO:0000313" key="2">
    <source>
        <dbReference type="EMBL" id="KAL3646819.1"/>
    </source>
</evidence>
<accession>A0ABD3E137</accession>